<evidence type="ECO:0000256" key="3">
    <source>
        <dbReference type="ARBA" id="ARBA00022827"/>
    </source>
</evidence>
<evidence type="ECO:0000256" key="4">
    <source>
        <dbReference type="ARBA" id="ARBA00023002"/>
    </source>
</evidence>
<gene>
    <name evidence="6" type="primary">solA</name>
    <name evidence="6" type="ORF">Q6A51_00335</name>
</gene>
<name>A0ABT9CMX0_9PSED</name>
<dbReference type="NCBIfam" id="NF008425">
    <property type="entry name" value="PRK11259.1"/>
    <property type="match status" value="1"/>
</dbReference>
<dbReference type="GO" id="GO:0050131">
    <property type="term" value="F:N-methyl-L-amino-acid oxidase activity"/>
    <property type="evidence" value="ECO:0007669"/>
    <property type="project" value="UniProtKB-EC"/>
</dbReference>
<dbReference type="Gene3D" id="3.30.9.10">
    <property type="entry name" value="D-Amino Acid Oxidase, subunit A, domain 2"/>
    <property type="match status" value="1"/>
</dbReference>
<dbReference type="InterPro" id="IPR045170">
    <property type="entry name" value="MTOX"/>
</dbReference>
<dbReference type="RefSeq" id="WP_304573842.1">
    <property type="nucleotide sequence ID" value="NZ_JAUQOO010000001.1"/>
</dbReference>
<dbReference type="Proteomes" id="UP001223016">
    <property type="component" value="Unassembled WGS sequence"/>
</dbReference>
<accession>A0ABT9CMX0</accession>
<sequence>MEQRCEVAVLGLGAMGAATLYQLAKAGVDVIGVDRHSPPHTQGSSHGDTRITRVSVGEGPQYLPLVRNSHVLWRELEALSGESLFEQCGVLVMTSNPAYDPQDPEDFTHKTIELAQAYGVEHEVLSAHSIRQRFPQFSPVLDSAIGYFEPGGGYVRPERCIAVQLKLAREHGAKVLTDETVTRLQNHGEGVRITTDKGSILADKVIVSAGMWSAELLGAPFDRLLKVCRQKLFWFELEEHADFAPVSPSFILTHGPGEVDINYGFPPLAGEGSMKIATEQYIDVSQPDTLDRTITAQEEQEMFQTQVNGKIAGLTSRVVRSSVCAYTVTPDYHFIIDEHPRLKNVTVVSACSGHGFKHSAGLGQALAQRCIHGKSDVDLSAFSLKRFNSDI</sequence>
<protein>
    <submittedName>
        <fullName evidence="6">N-methyl-L-tryptophan oxidase</fullName>
        <ecNumber evidence="6">1.5.3.2</ecNumber>
    </submittedName>
</protein>
<evidence type="ECO:0000313" key="6">
    <source>
        <dbReference type="EMBL" id="MDO7925205.1"/>
    </source>
</evidence>
<evidence type="ECO:0000313" key="7">
    <source>
        <dbReference type="Proteomes" id="UP001223016"/>
    </source>
</evidence>
<comment type="caution">
    <text evidence="6">The sequence shown here is derived from an EMBL/GenBank/DDBJ whole genome shotgun (WGS) entry which is preliminary data.</text>
</comment>
<comment type="cofactor">
    <cofactor evidence="1">
        <name>FAD</name>
        <dbReference type="ChEBI" id="CHEBI:57692"/>
    </cofactor>
</comment>
<feature type="domain" description="FAD dependent oxidoreductase" evidence="5">
    <location>
        <begin position="7"/>
        <end position="369"/>
    </location>
</feature>
<organism evidence="6 7">
    <name type="scientific">Pseudomonas serbiensis</name>
    <dbReference type="NCBI Taxonomy" id="3064350"/>
    <lineage>
        <taxon>Bacteria</taxon>
        <taxon>Pseudomonadati</taxon>
        <taxon>Pseudomonadota</taxon>
        <taxon>Gammaproteobacteria</taxon>
        <taxon>Pseudomonadales</taxon>
        <taxon>Pseudomonadaceae</taxon>
        <taxon>Pseudomonas</taxon>
    </lineage>
</organism>
<evidence type="ECO:0000256" key="2">
    <source>
        <dbReference type="ARBA" id="ARBA00022630"/>
    </source>
</evidence>
<keyword evidence="3" id="KW-0274">FAD</keyword>
<reference evidence="6 7" key="1">
    <citation type="submission" date="2023-07" db="EMBL/GenBank/DDBJ databases">
        <title>Identification of four novel Pseudomonas species associated with bacterial leaf spot of cucurbits.</title>
        <authorList>
            <person name="Fullem K.R."/>
        </authorList>
    </citation>
    <scope>NUCLEOTIDE SEQUENCE [LARGE SCALE GENOMIC DNA]</scope>
    <source>
        <strain evidence="6 7">KFB 138</strain>
    </source>
</reference>
<dbReference type="EMBL" id="JAUQOO010000001">
    <property type="protein sequence ID" value="MDO7925205.1"/>
    <property type="molecule type" value="Genomic_DNA"/>
</dbReference>
<dbReference type="PANTHER" id="PTHR10961">
    <property type="entry name" value="PEROXISOMAL SARCOSINE OXIDASE"/>
    <property type="match status" value="1"/>
</dbReference>
<dbReference type="PANTHER" id="PTHR10961:SF7">
    <property type="entry name" value="FAD DEPENDENT OXIDOREDUCTASE DOMAIN-CONTAINING PROTEIN"/>
    <property type="match status" value="1"/>
</dbReference>
<dbReference type="InterPro" id="IPR036188">
    <property type="entry name" value="FAD/NAD-bd_sf"/>
</dbReference>
<proteinExistence type="predicted"/>
<dbReference type="Pfam" id="PF01266">
    <property type="entry name" value="DAO"/>
    <property type="match status" value="1"/>
</dbReference>
<dbReference type="Gene3D" id="3.50.50.60">
    <property type="entry name" value="FAD/NAD(P)-binding domain"/>
    <property type="match status" value="1"/>
</dbReference>
<dbReference type="SUPFAM" id="SSF54373">
    <property type="entry name" value="FAD-linked reductases, C-terminal domain"/>
    <property type="match status" value="1"/>
</dbReference>
<dbReference type="EC" id="1.5.3.2" evidence="6"/>
<keyword evidence="4 6" id="KW-0560">Oxidoreductase</keyword>
<evidence type="ECO:0000256" key="1">
    <source>
        <dbReference type="ARBA" id="ARBA00001974"/>
    </source>
</evidence>
<keyword evidence="7" id="KW-1185">Reference proteome</keyword>
<evidence type="ECO:0000259" key="5">
    <source>
        <dbReference type="Pfam" id="PF01266"/>
    </source>
</evidence>
<keyword evidence="2" id="KW-0285">Flavoprotein</keyword>
<dbReference type="SUPFAM" id="SSF51905">
    <property type="entry name" value="FAD/NAD(P)-binding domain"/>
    <property type="match status" value="1"/>
</dbReference>
<dbReference type="InterPro" id="IPR006076">
    <property type="entry name" value="FAD-dep_OxRdtase"/>
</dbReference>